<keyword evidence="2" id="KW-1185">Reference proteome</keyword>
<dbReference type="EMBL" id="QTSX02005173">
    <property type="protein sequence ID" value="KAJ9060518.1"/>
    <property type="molecule type" value="Genomic_DNA"/>
</dbReference>
<evidence type="ECO:0000313" key="1">
    <source>
        <dbReference type="EMBL" id="KAJ9060518.1"/>
    </source>
</evidence>
<proteinExistence type="predicted"/>
<dbReference type="Proteomes" id="UP001165960">
    <property type="component" value="Unassembled WGS sequence"/>
</dbReference>
<accession>A0ACC2SDY4</accession>
<protein>
    <submittedName>
        <fullName evidence="1">Uncharacterized protein</fullName>
    </submittedName>
</protein>
<comment type="caution">
    <text evidence="1">The sequence shown here is derived from an EMBL/GenBank/DDBJ whole genome shotgun (WGS) entry which is preliminary data.</text>
</comment>
<gene>
    <name evidence="1" type="ORF">DSO57_1030018</name>
</gene>
<sequence length="135" mass="14539">MMLTTGAASPLVILFPHAFSGPSPFVSEVHKQPKVSGPPLEEDITDAASTPMVLVLSPKLAWDPLPFFSLNYKQACAVTRSFLHYGSCQGSNLWGVPENLRADGPQVQQGEPTTGLGLTLQYKITIFQGLPKVCL</sequence>
<organism evidence="1 2">
    <name type="scientific">Entomophthora muscae</name>
    <dbReference type="NCBI Taxonomy" id="34485"/>
    <lineage>
        <taxon>Eukaryota</taxon>
        <taxon>Fungi</taxon>
        <taxon>Fungi incertae sedis</taxon>
        <taxon>Zoopagomycota</taxon>
        <taxon>Entomophthoromycotina</taxon>
        <taxon>Entomophthoromycetes</taxon>
        <taxon>Entomophthorales</taxon>
        <taxon>Entomophthoraceae</taxon>
        <taxon>Entomophthora</taxon>
    </lineage>
</organism>
<name>A0ACC2SDY4_9FUNG</name>
<evidence type="ECO:0000313" key="2">
    <source>
        <dbReference type="Proteomes" id="UP001165960"/>
    </source>
</evidence>
<reference evidence="1" key="1">
    <citation type="submission" date="2022-04" db="EMBL/GenBank/DDBJ databases">
        <title>Genome of the entomopathogenic fungus Entomophthora muscae.</title>
        <authorList>
            <person name="Elya C."/>
            <person name="Lovett B.R."/>
            <person name="Lee E."/>
            <person name="Macias A.M."/>
            <person name="Hajek A.E."/>
            <person name="De Bivort B.L."/>
            <person name="Kasson M.T."/>
            <person name="De Fine Licht H.H."/>
            <person name="Stajich J.E."/>
        </authorList>
    </citation>
    <scope>NUCLEOTIDE SEQUENCE</scope>
    <source>
        <strain evidence="1">Berkeley</strain>
    </source>
</reference>